<dbReference type="OrthoDB" id="3186544at2"/>
<dbReference type="Proteomes" id="UP000256541">
    <property type="component" value="Unassembled WGS sequence"/>
</dbReference>
<evidence type="ECO:0000313" key="4">
    <source>
        <dbReference type="Proteomes" id="UP000256541"/>
    </source>
</evidence>
<protein>
    <recommendedName>
        <fullName evidence="2">Transcription regulator PadR N-terminal domain-containing protein</fullName>
    </recommendedName>
</protein>
<dbReference type="SUPFAM" id="SSF46785">
    <property type="entry name" value="Winged helix' DNA-binding domain"/>
    <property type="match status" value="1"/>
</dbReference>
<dbReference type="EMBL" id="NBXB01000027">
    <property type="protein sequence ID" value="RFA14853.1"/>
    <property type="molecule type" value="Genomic_DNA"/>
</dbReference>
<proteinExistence type="predicted"/>
<evidence type="ECO:0000256" key="1">
    <source>
        <dbReference type="SAM" id="MobiDB-lite"/>
    </source>
</evidence>
<feature type="domain" description="Transcription regulator PadR N-terminal" evidence="2">
    <location>
        <begin position="21"/>
        <end position="89"/>
    </location>
</feature>
<gene>
    <name evidence="3" type="ORF">B7R22_09095</name>
</gene>
<organism evidence="3 4">
    <name type="scientific">Subtercola boreus</name>
    <dbReference type="NCBI Taxonomy" id="120213"/>
    <lineage>
        <taxon>Bacteria</taxon>
        <taxon>Bacillati</taxon>
        <taxon>Actinomycetota</taxon>
        <taxon>Actinomycetes</taxon>
        <taxon>Micrococcales</taxon>
        <taxon>Microbacteriaceae</taxon>
        <taxon>Subtercola</taxon>
    </lineage>
</organism>
<dbReference type="InterPro" id="IPR036390">
    <property type="entry name" value="WH_DNA-bd_sf"/>
</dbReference>
<evidence type="ECO:0000313" key="3">
    <source>
        <dbReference type="EMBL" id="RFA14853.1"/>
    </source>
</evidence>
<feature type="compositionally biased region" description="Basic residues" evidence="1">
    <location>
        <begin position="194"/>
        <end position="203"/>
    </location>
</feature>
<evidence type="ECO:0000259" key="2">
    <source>
        <dbReference type="Pfam" id="PF03551"/>
    </source>
</evidence>
<dbReference type="InterPro" id="IPR036388">
    <property type="entry name" value="WH-like_DNA-bd_sf"/>
</dbReference>
<sequence length="203" mass="21767">MRMWPVVTEEEERSVSVRSGILALLTLGPAYGLQLHTELETRTARAQGINVGQIYSTLNRLTDAGLVVQVARDAANQLPRYSLSAAGLAEANSWIAGCGSGKPDWNEMVEHVLLVATLPGVDPEPLIADYNAAWGALQQSSGSDAHSAGDGVARASENADQLLASVALGWLNDLRTSILGQDIQPHPLSSERPRRGRRPHQMS</sequence>
<accession>A0A3E0VZZ9</accession>
<dbReference type="InterPro" id="IPR005149">
    <property type="entry name" value="Tscrpt_reg_PadR_N"/>
</dbReference>
<name>A0A3E0VZZ9_9MICO</name>
<feature type="region of interest" description="Disordered" evidence="1">
    <location>
        <begin position="182"/>
        <end position="203"/>
    </location>
</feature>
<dbReference type="AlphaFoldDB" id="A0A3E0VZZ9"/>
<comment type="caution">
    <text evidence="3">The sequence shown here is derived from an EMBL/GenBank/DDBJ whole genome shotgun (WGS) entry which is preliminary data.</text>
</comment>
<dbReference type="Gene3D" id="1.10.10.10">
    <property type="entry name" value="Winged helix-like DNA-binding domain superfamily/Winged helix DNA-binding domain"/>
    <property type="match status" value="1"/>
</dbReference>
<reference evidence="3 4" key="1">
    <citation type="submission" date="2017-04" db="EMBL/GenBank/DDBJ databases">
        <title>Comparative genome analysis of Subtercola boreus.</title>
        <authorList>
            <person name="Cho Y.-J."/>
            <person name="Cho A."/>
            <person name="Kim O.-S."/>
            <person name="Lee J.-I."/>
        </authorList>
    </citation>
    <scope>NUCLEOTIDE SEQUENCE [LARGE SCALE GENOMIC DNA]</scope>
    <source>
        <strain evidence="3 4">P27479</strain>
    </source>
</reference>
<dbReference type="Pfam" id="PF03551">
    <property type="entry name" value="PadR"/>
    <property type="match status" value="1"/>
</dbReference>